<name>A0A9J5XMM8_SOLCO</name>
<organism evidence="1 2">
    <name type="scientific">Solanum commersonii</name>
    <name type="common">Commerson's wild potato</name>
    <name type="synonym">Commerson's nightshade</name>
    <dbReference type="NCBI Taxonomy" id="4109"/>
    <lineage>
        <taxon>Eukaryota</taxon>
        <taxon>Viridiplantae</taxon>
        <taxon>Streptophyta</taxon>
        <taxon>Embryophyta</taxon>
        <taxon>Tracheophyta</taxon>
        <taxon>Spermatophyta</taxon>
        <taxon>Magnoliopsida</taxon>
        <taxon>eudicotyledons</taxon>
        <taxon>Gunneridae</taxon>
        <taxon>Pentapetalae</taxon>
        <taxon>asterids</taxon>
        <taxon>lamiids</taxon>
        <taxon>Solanales</taxon>
        <taxon>Solanaceae</taxon>
        <taxon>Solanoideae</taxon>
        <taxon>Solaneae</taxon>
        <taxon>Solanum</taxon>
    </lineage>
</organism>
<dbReference type="AlphaFoldDB" id="A0A9J5XMM8"/>
<proteinExistence type="predicted"/>
<comment type="caution">
    <text evidence="1">The sequence shown here is derived from an EMBL/GenBank/DDBJ whole genome shotgun (WGS) entry which is preliminary data.</text>
</comment>
<reference evidence="1 2" key="1">
    <citation type="submission" date="2020-09" db="EMBL/GenBank/DDBJ databases">
        <title>De no assembly of potato wild relative species, Solanum commersonii.</title>
        <authorList>
            <person name="Cho K."/>
        </authorList>
    </citation>
    <scope>NUCLEOTIDE SEQUENCE [LARGE SCALE GENOMIC DNA]</scope>
    <source>
        <strain evidence="1">LZ3.2</strain>
        <tissue evidence="1">Leaf</tissue>
    </source>
</reference>
<protein>
    <submittedName>
        <fullName evidence="1">Uncharacterized protein</fullName>
    </submittedName>
</protein>
<accession>A0A9J5XMM8</accession>
<dbReference type="Proteomes" id="UP000824120">
    <property type="component" value="Chromosome 8"/>
</dbReference>
<gene>
    <name evidence="1" type="ORF">H5410_040003</name>
</gene>
<evidence type="ECO:0000313" key="2">
    <source>
        <dbReference type="Proteomes" id="UP000824120"/>
    </source>
</evidence>
<dbReference type="OrthoDB" id="1752032at2759"/>
<sequence>MGGPSHSTSRTTYATIFATTQSSQPSSICGDTTSVPRPPTKGCKLGLKEVWEEKKSMQEGPHLLLKEIILLVNCHICQAILPHLLSLLEETKDLQLVLVLELKYLIYVHLICLLCFGPGTTSEKILHGTTKLKSASPTNIDISFKPHGLKWKGKRCRHHFTVATNESKQEKQRVLWNLQEGKLQKRLINSHSNFQFDTK</sequence>
<dbReference type="EMBL" id="JACXVP010000008">
    <property type="protein sequence ID" value="KAG5589489.1"/>
    <property type="molecule type" value="Genomic_DNA"/>
</dbReference>
<keyword evidence="2" id="KW-1185">Reference proteome</keyword>
<evidence type="ECO:0000313" key="1">
    <source>
        <dbReference type="EMBL" id="KAG5589489.1"/>
    </source>
</evidence>